<proteinExistence type="predicted"/>
<dbReference type="GeneID" id="98181894"/>
<dbReference type="RefSeq" id="XP_070922672.1">
    <property type="nucleotide sequence ID" value="XM_071066571.1"/>
</dbReference>
<evidence type="ECO:0000313" key="1">
    <source>
        <dbReference type="EMBL" id="GAB1320942.1"/>
    </source>
</evidence>
<name>A0ABQ0GT89_9PEZI</name>
<dbReference type="EMBL" id="BAAFSV010000006">
    <property type="protein sequence ID" value="GAB1320942.1"/>
    <property type="molecule type" value="Genomic_DNA"/>
</dbReference>
<keyword evidence="2" id="KW-1185">Reference proteome</keyword>
<reference evidence="1 2" key="1">
    <citation type="submission" date="2024-09" db="EMBL/GenBank/DDBJ databases">
        <title>Itraconazole resistance in Madurella fahalii resulting from another homologue of gene encoding cytochrome P450 14-alpha sterol demethylase (CYP51).</title>
        <authorList>
            <person name="Yoshioka I."/>
            <person name="Fahal A.H."/>
            <person name="Kaneko S."/>
            <person name="Yaguchi T."/>
        </authorList>
    </citation>
    <scope>NUCLEOTIDE SEQUENCE [LARGE SCALE GENOMIC DNA]</scope>
    <source>
        <strain evidence="1 2">IFM 68171</strain>
    </source>
</reference>
<gene>
    <name evidence="1" type="ORF">MFIFM68171_11152</name>
</gene>
<evidence type="ECO:0000313" key="2">
    <source>
        <dbReference type="Proteomes" id="UP001628179"/>
    </source>
</evidence>
<accession>A0ABQ0GT89</accession>
<dbReference type="Proteomes" id="UP001628179">
    <property type="component" value="Unassembled WGS sequence"/>
</dbReference>
<organism evidence="1 2">
    <name type="scientific">Madurella fahalii</name>
    <dbReference type="NCBI Taxonomy" id="1157608"/>
    <lineage>
        <taxon>Eukaryota</taxon>
        <taxon>Fungi</taxon>
        <taxon>Dikarya</taxon>
        <taxon>Ascomycota</taxon>
        <taxon>Pezizomycotina</taxon>
        <taxon>Sordariomycetes</taxon>
        <taxon>Sordariomycetidae</taxon>
        <taxon>Sordariales</taxon>
        <taxon>Sordariales incertae sedis</taxon>
        <taxon>Madurella</taxon>
    </lineage>
</organism>
<comment type="caution">
    <text evidence="1">The sequence shown here is derived from an EMBL/GenBank/DDBJ whole genome shotgun (WGS) entry which is preliminary data.</text>
</comment>
<protein>
    <submittedName>
        <fullName evidence="1">Uncharacterized protein</fullName>
    </submittedName>
</protein>
<sequence>MLLEIRRSSVRTSSGLFSIATVVTAQKEEEKYAEPAIDLHIPERAQLAEILCSQPDNLTSAELLELRIQAAEIMVALYGKRETVKRNCIRRRARADVTVKESPRPDPFPLLMDRKQCPRCIGDEALSYEERTFKYCRPAAMHGHFDRNHAKQLGGTKRMSCNYPKCKGER</sequence>